<protein>
    <submittedName>
        <fullName evidence="1">Zinc-binding dehydrogenase</fullName>
    </submittedName>
</protein>
<name>A0AAU6SGG2_9MICO</name>
<sequence>MIQEHLAGSEDARTQVLAPRRRRWSRRRSGTARDVVEDEVEGTAVTGADLAEFARLAAAGDVRPVIDRVYPLDRIREAHAYVDSGRKRGSVIVTLADPS</sequence>
<dbReference type="Pfam" id="PF13602">
    <property type="entry name" value="ADH_zinc_N_2"/>
    <property type="match status" value="1"/>
</dbReference>
<dbReference type="Gene3D" id="3.40.50.720">
    <property type="entry name" value="NAD(P)-binding Rossmann-like Domain"/>
    <property type="match status" value="1"/>
</dbReference>
<dbReference type="EMBL" id="CP151632">
    <property type="protein sequence ID" value="WZO35907.1"/>
    <property type="molecule type" value="Genomic_DNA"/>
</dbReference>
<proteinExistence type="predicted"/>
<dbReference type="RefSeq" id="WP_349426721.1">
    <property type="nucleotide sequence ID" value="NZ_CP151632.1"/>
</dbReference>
<dbReference type="Gene3D" id="3.90.180.10">
    <property type="entry name" value="Medium-chain alcohol dehydrogenases, catalytic domain"/>
    <property type="match status" value="1"/>
</dbReference>
<gene>
    <name evidence="1" type="ORF">MRBLWS13_003623</name>
</gene>
<organism evidence="1">
    <name type="scientific">Microbacterium sp. LWS13-1.2</name>
    <dbReference type="NCBI Taxonomy" id="3135264"/>
    <lineage>
        <taxon>Bacteria</taxon>
        <taxon>Bacillati</taxon>
        <taxon>Actinomycetota</taxon>
        <taxon>Actinomycetes</taxon>
        <taxon>Micrococcales</taxon>
        <taxon>Microbacteriaceae</taxon>
        <taxon>Microbacterium</taxon>
    </lineage>
</organism>
<dbReference type="AlphaFoldDB" id="A0AAU6SGG2"/>
<reference evidence="1" key="1">
    <citation type="submission" date="2024-04" db="EMBL/GenBank/DDBJ databases">
        <authorList>
            <person name="Roder T."/>
            <person name="Oberhansli S."/>
            <person name="Kreuzer M."/>
        </authorList>
    </citation>
    <scope>NUCLEOTIDE SEQUENCE</scope>
    <source>
        <strain evidence="1">LWS13-1.2</strain>
    </source>
</reference>
<evidence type="ECO:0000313" key="1">
    <source>
        <dbReference type="EMBL" id="WZO35907.1"/>
    </source>
</evidence>
<accession>A0AAU6SGG2</accession>